<sequence>MPNRSTRASISSGLLLVLGCLQPAAAERQPLPYDVTRVDRYSGGQVHGRDAYEGMARGDYDRESMREVAFTNRETSLPPVQLVYPSDPPPVQEVVVAPQVEVVLRGEDLVFDQIRLDAAIQRCVFERICTDEVKAIPGVYLGDDHSGDSEWSGRDDELEVITEAESGSEPGLEVLGPGRTFIEVPAQSEPEPQPEPDVELIQLPDPG</sequence>
<feature type="signal peptide" evidence="2">
    <location>
        <begin position="1"/>
        <end position="26"/>
    </location>
</feature>
<evidence type="ECO:0000256" key="1">
    <source>
        <dbReference type="SAM" id="MobiDB-lite"/>
    </source>
</evidence>
<feature type="chain" id="PRO_5017338906" evidence="2">
    <location>
        <begin position="27"/>
        <end position="207"/>
    </location>
</feature>
<evidence type="ECO:0000256" key="2">
    <source>
        <dbReference type="SAM" id="SignalP"/>
    </source>
</evidence>
<dbReference type="OrthoDB" id="6089519at2"/>
<dbReference type="EMBL" id="FNRJ01000011">
    <property type="protein sequence ID" value="SEA96084.1"/>
    <property type="molecule type" value="Genomic_DNA"/>
</dbReference>
<dbReference type="STRING" id="1122198.SAMN02745729_11122"/>
<dbReference type="Proteomes" id="UP000242469">
    <property type="component" value="Unassembled WGS sequence"/>
</dbReference>
<dbReference type="PROSITE" id="PS51257">
    <property type="entry name" value="PROKAR_LIPOPROTEIN"/>
    <property type="match status" value="1"/>
</dbReference>
<gene>
    <name evidence="3" type="ORF">SAMN02745729_11122</name>
</gene>
<reference evidence="4" key="1">
    <citation type="submission" date="2016-10" db="EMBL/GenBank/DDBJ databases">
        <authorList>
            <person name="Varghese N."/>
            <person name="Submissions S."/>
        </authorList>
    </citation>
    <scope>NUCLEOTIDE SEQUENCE [LARGE SCALE GENOMIC DNA]</scope>
    <source>
        <strain evidence="4">DSM 11526</strain>
    </source>
</reference>
<feature type="region of interest" description="Disordered" evidence="1">
    <location>
        <begin position="185"/>
        <end position="207"/>
    </location>
</feature>
<dbReference type="AlphaFoldDB" id="A0A1H4FFI1"/>
<keyword evidence="4" id="KW-1185">Reference proteome</keyword>
<evidence type="ECO:0000313" key="4">
    <source>
        <dbReference type="Proteomes" id="UP000242469"/>
    </source>
</evidence>
<keyword evidence="2" id="KW-0732">Signal</keyword>
<organism evidence="3 4">
    <name type="scientific">Marinobacterium iners DSM 11526</name>
    <dbReference type="NCBI Taxonomy" id="1122198"/>
    <lineage>
        <taxon>Bacteria</taxon>
        <taxon>Pseudomonadati</taxon>
        <taxon>Pseudomonadota</taxon>
        <taxon>Gammaproteobacteria</taxon>
        <taxon>Oceanospirillales</taxon>
        <taxon>Oceanospirillaceae</taxon>
        <taxon>Marinobacterium</taxon>
    </lineage>
</organism>
<proteinExistence type="predicted"/>
<protein>
    <submittedName>
        <fullName evidence="3">Uncharacterized protein</fullName>
    </submittedName>
</protein>
<name>A0A1H4FFI1_9GAMM</name>
<dbReference type="RefSeq" id="WP_091827058.1">
    <property type="nucleotide sequence ID" value="NZ_FNRJ01000011.1"/>
</dbReference>
<accession>A0A1H4FFI1</accession>
<evidence type="ECO:0000313" key="3">
    <source>
        <dbReference type="EMBL" id="SEA96084.1"/>
    </source>
</evidence>